<dbReference type="GeneID" id="107064817"/>
<feature type="transmembrane region" description="Helical" evidence="2">
    <location>
        <begin position="53"/>
        <end position="73"/>
    </location>
</feature>
<dbReference type="RefSeq" id="XP_015173376.1">
    <property type="nucleotide sequence ID" value="XM_015317890.1"/>
</dbReference>
<evidence type="ECO:0000256" key="1">
    <source>
        <dbReference type="SAM" id="MobiDB-lite"/>
    </source>
</evidence>
<keyword evidence="2" id="KW-0812">Transmembrane</keyword>
<keyword evidence="3" id="KW-1185">Reference proteome</keyword>
<reference evidence="4" key="1">
    <citation type="submission" date="2025-08" db="UniProtKB">
        <authorList>
            <consortium name="RefSeq"/>
        </authorList>
    </citation>
    <scope>IDENTIFICATION</scope>
    <source>
        <tissue evidence="4">Whole body</tissue>
    </source>
</reference>
<evidence type="ECO:0000256" key="2">
    <source>
        <dbReference type="SAM" id="Phobius"/>
    </source>
</evidence>
<accession>A0ABM1HZI9</accession>
<protein>
    <submittedName>
        <fullName evidence="4">Uncharacterized protein LOC107064817</fullName>
    </submittedName>
</protein>
<evidence type="ECO:0000313" key="4">
    <source>
        <dbReference type="RefSeq" id="XP_015173376.1"/>
    </source>
</evidence>
<proteinExistence type="predicted"/>
<feature type="region of interest" description="Disordered" evidence="1">
    <location>
        <begin position="90"/>
        <end position="135"/>
    </location>
</feature>
<feature type="compositionally biased region" description="Basic and acidic residues" evidence="1">
    <location>
        <begin position="126"/>
        <end position="135"/>
    </location>
</feature>
<sequence>MERFFSQSDCISKPSETFCDDNQFKGCCMPLQKIQSPCTPIITLATKTKCVTLRLIITFILLILIMACIYRISGQNLPRLSYRRRIEENPRLGETSIPNPNPTLNPNSKPHSDETDETQETLTNLEKTEDTNVDK</sequence>
<name>A0ABM1HZI9_POLDO</name>
<dbReference type="Proteomes" id="UP000694924">
    <property type="component" value="Unplaced"/>
</dbReference>
<keyword evidence="2" id="KW-1133">Transmembrane helix</keyword>
<feature type="compositionally biased region" description="Polar residues" evidence="1">
    <location>
        <begin position="96"/>
        <end position="109"/>
    </location>
</feature>
<evidence type="ECO:0000313" key="3">
    <source>
        <dbReference type="Proteomes" id="UP000694924"/>
    </source>
</evidence>
<gene>
    <name evidence="4" type="primary">LOC107064817</name>
</gene>
<organism evidence="3 4">
    <name type="scientific">Polistes dominula</name>
    <name type="common">European paper wasp</name>
    <name type="synonym">Vespa dominula</name>
    <dbReference type="NCBI Taxonomy" id="743375"/>
    <lineage>
        <taxon>Eukaryota</taxon>
        <taxon>Metazoa</taxon>
        <taxon>Ecdysozoa</taxon>
        <taxon>Arthropoda</taxon>
        <taxon>Hexapoda</taxon>
        <taxon>Insecta</taxon>
        <taxon>Pterygota</taxon>
        <taxon>Neoptera</taxon>
        <taxon>Endopterygota</taxon>
        <taxon>Hymenoptera</taxon>
        <taxon>Apocrita</taxon>
        <taxon>Aculeata</taxon>
        <taxon>Vespoidea</taxon>
        <taxon>Vespidae</taxon>
        <taxon>Polistinae</taxon>
        <taxon>Polistini</taxon>
        <taxon>Polistes</taxon>
    </lineage>
</organism>
<keyword evidence="2" id="KW-0472">Membrane</keyword>